<comment type="caution">
    <text evidence="3">The sequence shown here is derived from an EMBL/GenBank/DDBJ whole genome shotgun (WGS) entry which is preliminary data.</text>
</comment>
<accession>A0ABR1IFM7</accession>
<dbReference type="Pfam" id="PF00710">
    <property type="entry name" value="Asparaginase"/>
    <property type="match status" value="1"/>
</dbReference>
<dbReference type="InterPro" id="IPR037152">
    <property type="entry name" value="L-asparaginase_N_sf"/>
</dbReference>
<evidence type="ECO:0000256" key="1">
    <source>
        <dbReference type="SAM" id="SignalP"/>
    </source>
</evidence>
<proteinExistence type="predicted"/>
<dbReference type="SUPFAM" id="SSF53774">
    <property type="entry name" value="Glutaminase/Asparaginase"/>
    <property type="match status" value="1"/>
</dbReference>
<dbReference type="PROSITE" id="PS51732">
    <property type="entry name" value="ASN_GLN_ASE_3"/>
    <property type="match status" value="1"/>
</dbReference>
<sequence length="248" mass="26713">MLPQFFTNTVRALALGVLALPLAQASFDKGLDWISTNASLPRVVARGSILSASNYSRLDNVNYGTGVGPTPQELIENVSEVLDVAQLAVVNFEVPGGSSGLNSSLYLNISQHANRQLCAEGSDIVGAIMFHGTNTLEETAFGVDLTFNCSKPFIATGAMRPDSYISPDGRSNFYQAVAAAVSPASRNRGGLIAFNDRFYSSYVGAEQARIMLQLALNAGLRLDEIRNVFEDPLRKAVYGSWASQQAYY</sequence>
<dbReference type="EMBL" id="JAZAVK010000008">
    <property type="protein sequence ID" value="KAK7431991.1"/>
    <property type="molecule type" value="Genomic_DNA"/>
</dbReference>
<gene>
    <name evidence="3" type="ORF">QQZ08_001611</name>
</gene>
<name>A0ABR1IFM7_9HYPO</name>
<keyword evidence="4" id="KW-1185">Reference proteome</keyword>
<organism evidence="3 4">
    <name type="scientific">Neonectria magnoliae</name>
    <dbReference type="NCBI Taxonomy" id="2732573"/>
    <lineage>
        <taxon>Eukaryota</taxon>
        <taxon>Fungi</taxon>
        <taxon>Dikarya</taxon>
        <taxon>Ascomycota</taxon>
        <taxon>Pezizomycotina</taxon>
        <taxon>Sordariomycetes</taxon>
        <taxon>Hypocreomycetidae</taxon>
        <taxon>Hypocreales</taxon>
        <taxon>Nectriaceae</taxon>
        <taxon>Neonectria</taxon>
    </lineage>
</organism>
<feature type="chain" id="PRO_5046262249" description="L-asparaginase N-terminal domain-containing protein" evidence="1">
    <location>
        <begin position="26"/>
        <end position="248"/>
    </location>
</feature>
<reference evidence="3 4" key="1">
    <citation type="journal article" date="2025" name="Microbiol. Resour. Announc.">
        <title>Draft genome sequences for Neonectria magnoliae and Neonectria punicea, canker pathogens of Liriodendron tulipifera and Acer saccharum in West Virginia.</title>
        <authorList>
            <person name="Petronek H.M."/>
            <person name="Kasson M.T."/>
            <person name="Metheny A.M."/>
            <person name="Stauder C.M."/>
            <person name="Lovett B."/>
            <person name="Lynch S.C."/>
            <person name="Garnas J.R."/>
            <person name="Kasson L.R."/>
            <person name="Stajich J.E."/>
        </authorList>
    </citation>
    <scope>NUCLEOTIDE SEQUENCE [LARGE SCALE GENOMIC DNA]</scope>
    <source>
        <strain evidence="3 4">NRRL 64651</strain>
    </source>
</reference>
<dbReference type="SMART" id="SM00870">
    <property type="entry name" value="Asparaginase"/>
    <property type="match status" value="1"/>
</dbReference>
<dbReference type="Gene3D" id="3.40.50.1170">
    <property type="entry name" value="L-asparaginase, N-terminal domain"/>
    <property type="match status" value="1"/>
</dbReference>
<dbReference type="InterPro" id="IPR006034">
    <property type="entry name" value="Asparaginase/glutaminase-like"/>
</dbReference>
<feature type="domain" description="L-asparaginase N-terminal" evidence="2">
    <location>
        <begin position="67"/>
        <end position="200"/>
    </location>
</feature>
<evidence type="ECO:0000313" key="3">
    <source>
        <dbReference type="EMBL" id="KAK7431991.1"/>
    </source>
</evidence>
<feature type="signal peptide" evidence="1">
    <location>
        <begin position="1"/>
        <end position="25"/>
    </location>
</feature>
<keyword evidence="1" id="KW-0732">Signal</keyword>
<dbReference type="PIRSF" id="PIRSF500176">
    <property type="entry name" value="L_ASNase"/>
    <property type="match status" value="1"/>
</dbReference>
<dbReference type="PIRSF" id="PIRSF001220">
    <property type="entry name" value="L-ASNase_gatD"/>
    <property type="match status" value="1"/>
</dbReference>
<dbReference type="InterPro" id="IPR036152">
    <property type="entry name" value="Asp/glu_Ase-like_sf"/>
</dbReference>
<evidence type="ECO:0000313" key="4">
    <source>
        <dbReference type="Proteomes" id="UP001498421"/>
    </source>
</evidence>
<dbReference type="InterPro" id="IPR027474">
    <property type="entry name" value="L-asparaginase_N"/>
</dbReference>
<evidence type="ECO:0000259" key="2">
    <source>
        <dbReference type="Pfam" id="PF00710"/>
    </source>
</evidence>
<protein>
    <recommendedName>
        <fullName evidence="2">L-asparaginase N-terminal domain-containing protein</fullName>
    </recommendedName>
</protein>
<dbReference type="Proteomes" id="UP001498421">
    <property type="component" value="Unassembled WGS sequence"/>
</dbReference>